<comment type="caution">
    <text evidence="1">The sequence shown here is derived from an EMBL/GenBank/DDBJ whole genome shotgun (WGS) entry which is preliminary data.</text>
</comment>
<gene>
    <name evidence="1" type="ORF">B7G54_09075</name>
</gene>
<evidence type="ECO:0000313" key="1">
    <source>
        <dbReference type="EMBL" id="ORT87633.1"/>
    </source>
</evidence>
<dbReference type="AlphaFoldDB" id="A0A1X1PLB8"/>
<proteinExistence type="predicted"/>
<reference evidence="1 2" key="1">
    <citation type="submission" date="2017-04" db="EMBL/GenBank/DDBJ databases">
        <title>Burkholderia puraquae sp. nov., a novel Burkholderia cepacia complex species from hospital setting samples.</title>
        <authorList>
            <person name="Martina P."/>
            <person name="Leguizamon M."/>
            <person name="Prieto C."/>
            <person name="Sousa S."/>
            <person name="Montanaro P."/>
            <person name="Draghi W."/>
            <person name="Staembler M."/>
            <person name="Bettiol M."/>
            <person name="Figoli C."/>
            <person name="Palau J."/>
            <person name="Alvarez F."/>
            <person name="Benetti S."/>
            <person name="Anchat E."/>
            <person name="Vescina C."/>
            <person name="Ferreras J."/>
            <person name="Lasch P."/>
            <person name="Lagares A."/>
            <person name="Zorreguieta A."/>
            <person name="Yantorno O."/>
            <person name="Bosch A."/>
        </authorList>
    </citation>
    <scope>NUCLEOTIDE SEQUENCE [LARGE SCALE GENOMIC DNA]</scope>
    <source>
        <strain evidence="1 2">CAMPA 1040</strain>
    </source>
</reference>
<protein>
    <submittedName>
        <fullName evidence="1">Uncharacterized protein</fullName>
    </submittedName>
</protein>
<evidence type="ECO:0000313" key="2">
    <source>
        <dbReference type="Proteomes" id="UP000193146"/>
    </source>
</evidence>
<dbReference type="EMBL" id="NBYX01000003">
    <property type="protein sequence ID" value="ORT87633.1"/>
    <property type="molecule type" value="Genomic_DNA"/>
</dbReference>
<organism evidence="1 2">
    <name type="scientific">Burkholderia puraquae</name>
    <dbReference type="NCBI Taxonomy" id="1904757"/>
    <lineage>
        <taxon>Bacteria</taxon>
        <taxon>Pseudomonadati</taxon>
        <taxon>Pseudomonadota</taxon>
        <taxon>Betaproteobacteria</taxon>
        <taxon>Burkholderiales</taxon>
        <taxon>Burkholderiaceae</taxon>
        <taxon>Burkholderia</taxon>
        <taxon>Burkholderia cepacia complex</taxon>
    </lineage>
</organism>
<sequence>MILSCKAADRPVPESGGACVVDCRSHAVLMGLSVTSAAWNAFVRGGLPLHSWSSARETQGASWSP</sequence>
<accession>A0A1X1PLB8</accession>
<keyword evidence="2" id="KW-1185">Reference proteome</keyword>
<name>A0A1X1PLB8_9BURK</name>
<dbReference type="Proteomes" id="UP000193146">
    <property type="component" value="Unassembled WGS sequence"/>
</dbReference>